<dbReference type="SMART" id="SM00115">
    <property type="entry name" value="CASc"/>
    <property type="match status" value="1"/>
</dbReference>
<evidence type="ECO:0000313" key="17">
    <source>
        <dbReference type="EMBL" id="CAF4309285.1"/>
    </source>
</evidence>
<dbReference type="EMBL" id="CAJOBP010000179">
    <property type="protein sequence ID" value="CAF4136227.1"/>
    <property type="molecule type" value="Genomic_DNA"/>
</dbReference>
<dbReference type="Proteomes" id="UP000663865">
    <property type="component" value="Unassembled WGS sequence"/>
</dbReference>
<dbReference type="Gene3D" id="1.10.533.10">
    <property type="entry name" value="Death Domain, Fas"/>
    <property type="match status" value="1"/>
</dbReference>
<dbReference type="InterPro" id="IPR011600">
    <property type="entry name" value="Pept_C14_caspase"/>
</dbReference>
<evidence type="ECO:0000256" key="5">
    <source>
        <dbReference type="ARBA" id="ARBA00022807"/>
    </source>
</evidence>
<dbReference type="InterPro" id="IPR016129">
    <property type="entry name" value="Caspase_his_AS"/>
</dbReference>
<keyword evidence="6" id="KW-0865">Zymogen</keyword>
<evidence type="ECO:0000313" key="18">
    <source>
        <dbReference type="EMBL" id="CAF4396724.1"/>
    </source>
</evidence>
<dbReference type="OrthoDB" id="10004338at2759"/>
<dbReference type="InterPro" id="IPR001309">
    <property type="entry name" value="Pept_C14_p20"/>
</dbReference>
<dbReference type="InterPro" id="IPR002138">
    <property type="entry name" value="Pept_C14_p10"/>
</dbReference>
<evidence type="ECO:0000256" key="6">
    <source>
        <dbReference type="ARBA" id="ARBA00023145"/>
    </source>
</evidence>
<evidence type="ECO:0000259" key="9">
    <source>
        <dbReference type="PROSITE" id="PS50207"/>
    </source>
</evidence>
<feature type="domain" description="Death" evidence="8">
    <location>
        <begin position="381"/>
        <end position="437"/>
    </location>
</feature>
<keyword evidence="4" id="KW-0378">Hydrolase</keyword>
<evidence type="ECO:0000313" key="11">
    <source>
        <dbReference type="EMBL" id="CAF3323196.1"/>
    </source>
</evidence>
<dbReference type="EMBL" id="CAJNYU010000034">
    <property type="protein sequence ID" value="CAF3323196.1"/>
    <property type="molecule type" value="Genomic_DNA"/>
</dbReference>
<evidence type="ECO:0000259" key="8">
    <source>
        <dbReference type="PROSITE" id="PS50017"/>
    </source>
</evidence>
<evidence type="ECO:0000313" key="22">
    <source>
        <dbReference type="Proteomes" id="UP000663873"/>
    </source>
</evidence>
<dbReference type="PROSITE" id="PS01121">
    <property type="entry name" value="CASPASE_HIS"/>
    <property type="match status" value="1"/>
</dbReference>
<evidence type="ECO:0000313" key="16">
    <source>
        <dbReference type="EMBL" id="CAF4136227.1"/>
    </source>
</evidence>
<dbReference type="InterPro" id="IPR011029">
    <property type="entry name" value="DEATH-like_dom_sf"/>
</dbReference>
<evidence type="ECO:0000259" key="10">
    <source>
        <dbReference type="PROSITE" id="PS50208"/>
    </source>
</evidence>
<dbReference type="Pfam" id="PF00531">
    <property type="entry name" value="Death"/>
    <property type="match status" value="1"/>
</dbReference>
<dbReference type="EMBL" id="CAJOBS010001395">
    <property type="protein sequence ID" value="CAF4726048.1"/>
    <property type="molecule type" value="Genomic_DNA"/>
</dbReference>
<dbReference type="PANTHER" id="PTHR47901">
    <property type="entry name" value="CASPASE RECRUITMENT DOMAIN-CONTAINING PROTEIN 18"/>
    <property type="match status" value="1"/>
</dbReference>
<evidence type="ECO:0008006" key="23">
    <source>
        <dbReference type="Google" id="ProtNLM"/>
    </source>
</evidence>
<dbReference type="EMBL" id="CAJOBO010000905">
    <property type="protein sequence ID" value="CAF4309285.1"/>
    <property type="molecule type" value="Genomic_DNA"/>
</dbReference>
<keyword evidence="22" id="KW-1185">Reference proteome</keyword>
<dbReference type="InterPro" id="IPR000488">
    <property type="entry name" value="Death_dom"/>
</dbReference>
<dbReference type="Proteomes" id="UP000663825">
    <property type="component" value="Unassembled WGS sequence"/>
</dbReference>
<dbReference type="EMBL" id="CAJNXB010004119">
    <property type="protein sequence ID" value="CAF3358041.1"/>
    <property type="molecule type" value="Genomic_DNA"/>
</dbReference>
<keyword evidence="3" id="KW-0053">Apoptosis</keyword>
<dbReference type="Proteomes" id="UP000663838">
    <property type="component" value="Unassembled WGS sequence"/>
</dbReference>
<dbReference type="EMBL" id="CAJNYT010005071">
    <property type="protein sequence ID" value="CAF3711079.1"/>
    <property type="molecule type" value="Genomic_DNA"/>
</dbReference>
<dbReference type="GO" id="GO:0006915">
    <property type="term" value="P:apoptotic process"/>
    <property type="evidence" value="ECO:0007669"/>
    <property type="project" value="UniProtKB-KW"/>
</dbReference>
<accession>A0A817TWC8</accession>
<reference evidence="11" key="1">
    <citation type="submission" date="2021-02" db="EMBL/GenBank/DDBJ databases">
        <authorList>
            <person name="Nowell W R."/>
        </authorList>
    </citation>
    <scope>NUCLEOTIDE SEQUENCE</scope>
</reference>
<dbReference type="PROSITE" id="PS50207">
    <property type="entry name" value="CASPASE_P10"/>
    <property type="match status" value="1"/>
</dbReference>
<organism evidence="11 21">
    <name type="scientific">Rotaria socialis</name>
    <dbReference type="NCBI Taxonomy" id="392032"/>
    <lineage>
        <taxon>Eukaryota</taxon>
        <taxon>Metazoa</taxon>
        <taxon>Spiralia</taxon>
        <taxon>Gnathifera</taxon>
        <taxon>Rotifera</taxon>
        <taxon>Eurotatoria</taxon>
        <taxon>Bdelloidea</taxon>
        <taxon>Philodinida</taxon>
        <taxon>Philodinidae</taxon>
        <taxon>Rotaria</taxon>
    </lineage>
</organism>
<dbReference type="Gene3D" id="3.40.50.1460">
    <property type="match status" value="1"/>
</dbReference>
<dbReference type="InterPro" id="IPR015917">
    <property type="entry name" value="Pept_C14A"/>
</dbReference>
<dbReference type="Proteomes" id="UP000663872">
    <property type="component" value="Unassembled WGS sequence"/>
</dbReference>
<dbReference type="Proteomes" id="UP000663833">
    <property type="component" value="Unassembled WGS sequence"/>
</dbReference>
<comment type="caution">
    <text evidence="11">The sequence shown here is derived from an EMBL/GenBank/DDBJ whole genome shotgun (WGS) entry which is preliminary data.</text>
</comment>
<dbReference type="EMBL" id="CAJOBR010000339">
    <property type="protein sequence ID" value="CAF4497749.1"/>
    <property type="molecule type" value="Genomic_DNA"/>
</dbReference>
<evidence type="ECO:0000313" key="14">
    <source>
        <dbReference type="EMBL" id="CAF3522126.1"/>
    </source>
</evidence>
<protein>
    <recommendedName>
        <fullName evidence="23">Caspase</fullName>
    </recommendedName>
</protein>
<dbReference type="Proteomes" id="UP000663862">
    <property type="component" value="Unassembled WGS sequence"/>
</dbReference>
<dbReference type="Gene3D" id="3.30.70.1470">
    <property type="entry name" value="Caspase-like"/>
    <property type="match status" value="1"/>
</dbReference>
<evidence type="ECO:0000313" key="13">
    <source>
        <dbReference type="EMBL" id="CAF3370286.1"/>
    </source>
</evidence>
<dbReference type="EMBL" id="CAJNYV010002985">
    <property type="protein sequence ID" value="CAF3522126.1"/>
    <property type="molecule type" value="Genomic_DNA"/>
</dbReference>
<keyword evidence="5" id="KW-0788">Thiol protease</keyword>
<feature type="domain" description="Caspase family p20" evidence="10">
    <location>
        <begin position="76"/>
        <end position="203"/>
    </location>
</feature>
<dbReference type="GO" id="GO:0007165">
    <property type="term" value="P:signal transduction"/>
    <property type="evidence" value="ECO:0007669"/>
    <property type="project" value="InterPro"/>
</dbReference>
<evidence type="ECO:0000313" key="20">
    <source>
        <dbReference type="EMBL" id="CAF4726048.1"/>
    </source>
</evidence>
<gene>
    <name evidence="11" type="ORF">FME351_LOCUS1596</name>
    <name evidence="15" type="ORF">GRG538_LOCUS29010</name>
    <name evidence="17" type="ORF">HFQ381_LOCUS14062</name>
    <name evidence="14" type="ORF">KIK155_LOCUS16987</name>
    <name evidence="13" type="ORF">LUA448_LOCUS14775</name>
    <name evidence="19" type="ORF">QYT958_LOCUS4421</name>
    <name evidence="12" type="ORF">TIS948_LOCUS23904</name>
    <name evidence="20" type="ORF">TOA249_LOCUS18586</name>
    <name evidence="18" type="ORF">TSG867_LOCUS12684</name>
    <name evidence="16" type="ORF">UJA718_LOCUS2587</name>
</gene>
<evidence type="ECO:0000256" key="3">
    <source>
        <dbReference type="ARBA" id="ARBA00022703"/>
    </source>
</evidence>
<evidence type="ECO:0000313" key="15">
    <source>
        <dbReference type="EMBL" id="CAF3711079.1"/>
    </source>
</evidence>
<dbReference type="Proteomes" id="UP000663848">
    <property type="component" value="Unassembled WGS sequence"/>
</dbReference>
<dbReference type="Pfam" id="PF00656">
    <property type="entry name" value="Peptidase_C14"/>
    <property type="match status" value="1"/>
</dbReference>
<evidence type="ECO:0000313" key="21">
    <source>
        <dbReference type="Proteomes" id="UP000663869"/>
    </source>
</evidence>
<dbReference type="AlphaFoldDB" id="A0A817TWC8"/>
<dbReference type="Proteomes" id="UP000663873">
    <property type="component" value="Unassembled WGS sequence"/>
</dbReference>
<dbReference type="CDD" id="cd00032">
    <property type="entry name" value="CASc"/>
    <property type="match status" value="1"/>
</dbReference>
<dbReference type="PROSITE" id="PS50208">
    <property type="entry name" value="CASPASE_P20"/>
    <property type="match status" value="1"/>
</dbReference>
<dbReference type="Proteomes" id="UP000663851">
    <property type="component" value="Unassembled WGS sequence"/>
</dbReference>
<dbReference type="SUPFAM" id="SSF52129">
    <property type="entry name" value="Caspase-like"/>
    <property type="match status" value="1"/>
</dbReference>
<keyword evidence="2" id="KW-0645">Protease</keyword>
<sequence length="460" mass="52681">MLTQHEYDNISSQKSCYSSDTNATVSAIQRYLTTAAPSSISSSRIQNSPPEIQVQSSTKEFLAKHFHDAYPMFKKPRGQCLIINVYNINGAIRRWSDLDVKLLSDLFRQLYFNVIVYSDFNGDDLGAENFMKILKQFSQSKEHVNAQCCIICLMSHGEEGSLTVQDGKKIYHDHVFDLFSNVNCPNLAGKPKLFFIQCCRDDPGVGPVDDAGCHVQIPLNASLDDLVFDDECDSMQRHHLPTMTDMLIAFPSQKGFTAFRKPHVGSWYMNALVDILARHAKDTDLCSMLNMVNGCVSREVTNKGKKQTAEYKSSFTKKAFYFFPGLTGNPMAPIDYSIHNRNDVNRIGSISRMNNIDHQHDSSSMNFDIIRTFFIENLLDKWKNLARELDVNENDIDIICRENVSPREKFSLILDIVAKTRDNNLRQILIDMLKSLQQCRRMSYYYQLQQMIAPYYPDLQ</sequence>
<proteinExistence type="inferred from homology"/>
<evidence type="ECO:0000256" key="4">
    <source>
        <dbReference type="ARBA" id="ARBA00022801"/>
    </source>
</evidence>
<evidence type="ECO:0000313" key="19">
    <source>
        <dbReference type="EMBL" id="CAF4497749.1"/>
    </source>
</evidence>
<dbReference type="EMBL" id="CAJOBQ010000652">
    <property type="protein sequence ID" value="CAF4396724.1"/>
    <property type="molecule type" value="Genomic_DNA"/>
</dbReference>
<comment type="similarity">
    <text evidence="1 7">Belongs to the peptidase C14A family.</text>
</comment>
<dbReference type="InterPro" id="IPR029030">
    <property type="entry name" value="Caspase-like_dom_sf"/>
</dbReference>
<evidence type="ECO:0000256" key="2">
    <source>
        <dbReference type="ARBA" id="ARBA00022670"/>
    </source>
</evidence>
<dbReference type="InterPro" id="IPR002398">
    <property type="entry name" value="Pept_C14"/>
</dbReference>
<dbReference type="PANTHER" id="PTHR47901:SF8">
    <property type="entry name" value="CASPASE-3"/>
    <property type="match status" value="1"/>
</dbReference>
<dbReference type="GO" id="GO:0006508">
    <property type="term" value="P:proteolysis"/>
    <property type="evidence" value="ECO:0007669"/>
    <property type="project" value="UniProtKB-KW"/>
</dbReference>
<dbReference type="PRINTS" id="PR00376">
    <property type="entry name" value="IL1BCENZYME"/>
</dbReference>
<evidence type="ECO:0000313" key="12">
    <source>
        <dbReference type="EMBL" id="CAF3358041.1"/>
    </source>
</evidence>
<name>A0A817TWC8_9BILA</name>
<dbReference type="SUPFAM" id="SSF47986">
    <property type="entry name" value="DEATH domain"/>
    <property type="match status" value="1"/>
</dbReference>
<evidence type="ECO:0000256" key="1">
    <source>
        <dbReference type="ARBA" id="ARBA00010134"/>
    </source>
</evidence>
<dbReference type="EMBL" id="CAJNYD010001861">
    <property type="protein sequence ID" value="CAF3370286.1"/>
    <property type="molecule type" value="Genomic_DNA"/>
</dbReference>
<evidence type="ECO:0000256" key="7">
    <source>
        <dbReference type="RuleBase" id="RU003971"/>
    </source>
</evidence>
<dbReference type="Proteomes" id="UP000663869">
    <property type="component" value="Unassembled WGS sequence"/>
</dbReference>
<feature type="domain" description="Caspase family p10" evidence="9">
    <location>
        <begin position="236"/>
        <end position="324"/>
    </location>
</feature>
<dbReference type="PROSITE" id="PS50017">
    <property type="entry name" value="DEATH_DOMAIN"/>
    <property type="match status" value="1"/>
</dbReference>
<dbReference type="GO" id="GO:0004197">
    <property type="term" value="F:cysteine-type endopeptidase activity"/>
    <property type="evidence" value="ECO:0007669"/>
    <property type="project" value="InterPro"/>
</dbReference>